<dbReference type="GO" id="GO:0009037">
    <property type="term" value="F:tyrosine-based site-specific recombinase activity"/>
    <property type="evidence" value="ECO:0007669"/>
    <property type="project" value="UniProtKB-UniRule"/>
</dbReference>
<name>A0A378TX90_NEIEL</name>
<sequence>MSDLTDRFLDHLWLQERLSANTLAAYRRDLNKIAVRLAGQGEDWLSADGSGLAAAVYHPDEKTRSQARALSACKRFYGWLLETEQLSNDPTEYLTAPKQERTLPAIVSESQIEMLLAAPDTDSPHGLRDKALLELMYASGLRVSEAVKLTLGEIDLQRGLVVTIGKGGKQRLVPMGEEASYWIERYLAQARPVLLKNARCDELFVGQKRNGISRQLAWMIVDKYAEAAGIRHLSPHSLRHAFATHLVNHGADLRVVQSLLGHADISTTQIYTHVANERLKNIVSEHHPRG</sequence>
<evidence type="ECO:0000256" key="1">
    <source>
        <dbReference type="ARBA" id="ARBA00004496"/>
    </source>
</evidence>
<comment type="similarity">
    <text evidence="2 11">Belongs to the 'phage' integrase family. XerD subfamily.</text>
</comment>
<feature type="domain" description="Core-binding (CB)" evidence="13">
    <location>
        <begin position="1"/>
        <end position="81"/>
    </location>
</feature>
<dbReference type="GO" id="GO:0003677">
    <property type="term" value="F:DNA binding"/>
    <property type="evidence" value="ECO:0007669"/>
    <property type="project" value="UniProtKB-UniRule"/>
</dbReference>
<keyword evidence="6 11" id="KW-0159">Chromosome partition</keyword>
<evidence type="ECO:0000259" key="12">
    <source>
        <dbReference type="PROSITE" id="PS51898"/>
    </source>
</evidence>
<dbReference type="PROSITE" id="PS51900">
    <property type="entry name" value="CB"/>
    <property type="match status" value="1"/>
</dbReference>
<keyword evidence="10 11" id="KW-0131">Cell cycle</keyword>
<accession>A0A378TX90</accession>
<proteinExistence type="inferred from homology"/>
<feature type="active site" evidence="11">
    <location>
        <position position="239"/>
    </location>
</feature>
<feature type="active site" evidence="11">
    <location>
        <position position="166"/>
    </location>
</feature>
<keyword evidence="7 11" id="KW-0229">DNA integration</keyword>
<feature type="active site" evidence="11">
    <location>
        <position position="142"/>
    </location>
</feature>
<evidence type="ECO:0000256" key="9">
    <source>
        <dbReference type="ARBA" id="ARBA00023172"/>
    </source>
</evidence>
<dbReference type="InterPro" id="IPR013762">
    <property type="entry name" value="Integrase-like_cat_sf"/>
</dbReference>
<dbReference type="InterPro" id="IPR023009">
    <property type="entry name" value="Tyrosine_recombinase_XerC/XerD"/>
</dbReference>
<keyword evidence="5 11" id="KW-0132">Cell division</keyword>
<protein>
    <recommendedName>
        <fullName evidence="3 11">Tyrosine recombinase XerD</fullName>
    </recommendedName>
</protein>
<dbReference type="GO" id="GO:0006313">
    <property type="term" value="P:DNA transposition"/>
    <property type="evidence" value="ECO:0007669"/>
    <property type="project" value="UniProtKB-UniRule"/>
</dbReference>
<feature type="active site" evidence="11">
    <location>
        <position position="262"/>
    </location>
</feature>
<dbReference type="GO" id="GO:0051301">
    <property type="term" value="P:cell division"/>
    <property type="evidence" value="ECO:0007669"/>
    <property type="project" value="UniProtKB-KW"/>
</dbReference>
<evidence type="ECO:0000256" key="4">
    <source>
        <dbReference type="ARBA" id="ARBA00022490"/>
    </source>
</evidence>
<dbReference type="HAMAP" id="MF_01808">
    <property type="entry name" value="Recomb_XerC_XerD"/>
    <property type="match status" value="1"/>
</dbReference>
<dbReference type="InterPro" id="IPR004107">
    <property type="entry name" value="Integrase_SAM-like_N"/>
</dbReference>
<dbReference type="PROSITE" id="PS51898">
    <property type="entry name" value="TYR_RECOMBINASE"/>
    <property type="match status" value="1"/>
</dbReference>
<dbReference type="RefSeq" id="WP_070454661.1">
    <property type="nucleotide sequence ID" value="NZ_CAJPMF010000003.1"/>
</dbReference>
<evidence type="ECO:0000313" key="15">
    <source>
        <dbReference type="Proteomes" id="UP000254927"/>
    </source>
</evidence>
<dbReference type="Pfam" id="PF02899">
    <property type="entry name" value="Phage_int_SAM_1"/>
    <property type="match status" value="1"/>
</dbReference>
<dbReference type="EMBL" id="UGQW01000002">
    <property type="protein sequence ID" value="STZ67588.1"/>
    <property type="molecule type" value="Genomic_DNA"/>
</dbReference>
<feature type="active site" description="O-(3'-phospho-DNA)-tyrosine intermediate" evidence="11">
    <location>
        <position position="271"/>
    </location>
</feature>
<evidence type="ECO:0000256" key="8">
    <source>
        <dbReference type="ARBA" id="ARBA00023125"/>
    </source>
</evidence>
<dbReference type="InterPro" id="IPR044068">
    <property type="entry name" value="CB"/>
</dbReference>
<dbReference type="Proteomes" id="UP000254927">
    <property type="component" value="Unassembled WGS sequence"/>
</dbReference>
<dbReference type="GeneID" id="93352057"/>
<comment type="function">
    <text evidence="11">Site-specific tyrosine recombinase, which acts by catalyzing the cutting and rejoining of the recombining DNA molecules. The XerC-XerD complex is essential to convert dimers of the bacterial chromosome into monomers to permit their segregation at cell division. It also contributes to the segregational stability of plasmids.</text>
</comment>
<comment type="subunit">
    <text evidence="11">Forms a cyclic heterotetrameric complex composed of two molecules of XerC and two molecules of XerD.</text>
</comment>
<comment type="subcellular location">
    <subcellularLocation>
        <location evidence="1 11">Cytoplasm</location>
    </subcellularLocation>
</comment>
<evidence type="ECO:0000256" key="7">
    <source>
        <dbReference type="ARBA" id="ARBA00022908"/>
    </source>
</evidence>
<dbReference type="SUPFAM" id="SSF56349">
    <property type="entry name" value="DNA breaking-rejoining enzymes"/>
    <property type="match status" value="1"/>
</dbReference>
<dbReference type="PANTHER" id="PTHR30349">
    <property type="entry name" value="PHAGE INTEGRASE-RELATED"/>
    <property type="match status" value="1"/>
</dbReference>
<dbReference type="HAMAP" id="MF_01807">
    <property type="entry name" value="Recomb_XerD"/>
    <property type="match status" value="1"/>
</dbReference>
<dbReference type="GO" id="GO:0005737">
    <property type="term" value="C:cytoplasm"/>
    <property type="evidence" value="ECO:0007669"/>
    <property type="project" value="UniProtKB-SubCell"/>
</dbReference>
<dbReference type="NCBIfam" id="NF001399">
    <property type="entry name" value="PRK00283.1"/>
    <property type="match status" value="1"/>
</dbReference>
<feature type="active site" evidence="11">
    <location>
        <position position="236"/>
    </location>
</feature>
<keyword evidence="4 11" id="KW-0963">Cytoplasm</keyword>
<evidence type="ECO:0000256" key="11">
    <source>
        <dbReference type="HAMAP-Rule" id="MF_01807"/>
    </source>
</evidence>
<dbReference type="Pfam" id="PF00589">
    <property type="entry name" value="Phage_integrase"/>
    <property type="match status" value="1"/>
</dbReference>
<dbReference type="PANTHER" id="PTHR30349:SF90">
    <property type="entry name" value="TYROSINE RECOMBINASE XERD"/>
    <property type="match status" value="1"/>
</dbReference>
<dbReference type="InterPro" id="IPR011010">
    <property type="entry name" value="DNA_brk_join_enz"/>
</dbReference>
<reference evidence="14 15" key="1">
    <citation type="submission" date="2018-06" db="EMBL/GenBank/DDBJ databases">
        <authorList>
            <consortium name="Pathogen Informatics"/>
            <person name="Doyle S."/>
        </authorList>
    </citation>
    <scope>NUCLEOTIDE SEQUENCE [LARGE SCALE GENOMIC DNA]</scope>
    <source>
        <strain evidence="14 15">NCTC10660</strain>
    </source>
</reference>
<keyword evidence="9 11" id="KW-0233">DNA recombination</keyword>
<dbReference type="AlphaFoldDB" id="A0A378TX90"/>
<dbReference type="NCBIfam" id="TIGR02225">
    <property type="entry name" value="recomb_XerD"/>
    <property type="match status" value="1"/>
</dbReference>
<feature type="domain" description="Tyr recombinase" evidence="12">
    <location>
        <begin position="102"/>
        <end position="284"/>
    </location>
</feature>
<dbReference type="InterPro" id="IPR050090">
    <property type="entry name" value="Tyrosine_recombinase_XerCD"/>
</dbReference>
<dbReference type="CDD" id="cd00798">
    <property type="entry name" value="INT_XerDC_C"/>
    <property type="match status" value="1"/>
</dbReference>
<evidence type="ECO:0000256" key="2">
    <source>
        <dbReference type="ARBA" id="ARBA00010450"/>
    </source>
</evidence>
<dbReference type="Gene3D" id="1.10.150.130">
    <property type="match status" value="1"/>
</dbReference>
<dbReference type="Gene3D" id="1.10.443.10">
    <property type="entry name" value="Intergrase catalytic core"/>
    <property type="match status" value="1"/>
</dbReference>
<evidence type="ECO:0000313" key="14">
    <source>
        <dbReference type="EMBL" id="STZ67588.1"/>
    </source>
</evidence>
<evidence type="ECO:0000256" key="5">
    <source>
        <dbReference type="ARBA" id="ARBA00022618"/>
    </source>
</evidence>
<keyword evidence="8 11" id="KW-0238">DNA-binding</keyword>
<evidence type="ECO:0000259" key="13">
    <source>
        <dbReference type="PROSITE" id="PS51900"/>
    </source>
</evidence>
<gene>
    <name evidence="11 14" type="primary">xerD</name>
    <name evidence="14" type="ORF">NCTC10660_01072</name>
</gene>
<dbReference type="InterPro" id="IPR010998">
    <property type="entry name" value="Integrase_recombinase_N"/>
</dbReference>
<dbReference type="SUPFAM" id="SSF47823">
    <property type="entry name" value="lambda integrase-like, N-terminal domain"/>
    <property type="match status" value="1"/>
</dbReference>
<evidence type="ECO:0000256" key="6">
    <source>
        <dbReference type="ARBA" id="ARBA00022829"/>
    </source>
</evidence>
<evidence type="ECO:0000256" key="10">
    <source>
        <dbReference type="ARBA" id="ARBA00023306"/>
    </source>
</evidence>
<dbReference type="InterPro" id="IPR002104">
    <property type="entry name" value="Integrase_catalytic"/>
</dbReference>
<evidence type="ECO:0000256" key="3">
    <source>
        <dbReference type="ARBA" id="ARBA00015810"/>
    </source>
</evidence>
<organism evidence="14 15">
    <name type="scientific">Neisseria elongata</name>
    <dbReference type="NCBI Taxonomy" id="495"/>
    <lineage>
        <taxon>Bacteria</taxon>
        <taxon>Pseudomonadati</taxon>
        <taxon>Pseudomonadota</taxon>
        <taxon>Betaproteobacteria</taxon>
        <taxon>Neisseriales</taxon>
        <taxon>Neisseriaceae</taxon>
        <taxon>Neisseria</taxon>
    </lineage>
</organism>
<dbReference type="InterPro" id="IPR011932">
    <property type="entry name" value="Recomb_XerD"/>
</dbReference>
<dbReference type="GO" id="GO:0007059">
    <property type="term" value="P:chromosome segregation"/>
    <property type="evidence" value="ECO:0007669"/>
    <property type="project" value="UniProtKB-UniRule"/>
</dbReference>